<protein>
    <submittedName>
        <fullName evidence="1">Uncharacterized protein</fullName>
    </submittedName>
</protein>
<organism evidence="1 2">
    <name type="scientific">Mycolicibacterium novocastrense</name>
    <name type="common">Mycobacterium novocastrense</name>
    <dbReference type="NCBI Taxonomy" id="59813"/>
    <lineage>
        <taxon>Bacteria</taxon>
        <taxon>Bacillati</taxon>
        <taxon>Actinomycetota</taxon>
        <taxon>Actinomycetes</taxon>
        <taxon>Mycobacteriales</taxon>
        <taxon>Mycobacteriaceae</taxon>
        <taxon>Mycolicibacterium</taxon>
    </lineage>
</organism>
<sequence>MTIPITVFVGAGRVGQADYDIEMPQAIFIHDANHYLHPLSLDLIDVADRDELAMYLRAPYPPDRFVETFATECGPFGRLDFWFSRWPGPEPRAVNRPATELFMYAAKLRPSTVPLLRGRIMVGSHDADGGLAGLTNEQIHAIVLHANGWRGPIRLEWRYAADAHAQRRRRKTSQRDRRPLRI</sequence>
<dbReference type="RefSeq" id="WP_234787786.1">
    <property type="nucleotide sequence ID" value="NZ_BCTA01000080.1"/>
</dbReference>
<keyword evidence="2" id="KW-1185">Reference proteome</keyword>
<gene>
    <name evidence="1" type="ORF">RMCN_5126</name>
</gene>
<dbReference type="EMBL" id="BCTA01000080">
    <property type="protein sequence ID" value="GAT11993.1"/>
    <property type="molecule type" value="Genomic_DNA"/>
</dbReference>
<reference evidence="1 2" key="1">
    <citation type="journal article" date="2016" name="Genome Announc.">
        <title>Draft Genome Sequences of Five Rapidly Growing Mycobacterium Species, M. thermoresistibile, M. fortuitum subsp. acetamidolyticum, M. canariasense, M. brisbanense, and M. novocastrense.</title>
        <authorList>
            <person name="Katahira K."/>
            <person name="Ogura Y."/>
            <person name="Gotoh Y."/>
            <person name="Hayashi T."/>
        </authorList>
    </citation>
    <scope>NUCLEOTIDE SEQUENCE [LARGE SCALE GENOMIC DNA]</scope>
    <source>
        <strain evidence="1 2">JCM18114</strain>
    </source>
</reference>
<evidence type="ECO:0000313" key="2">
    <source>
        <dbReference type="Proteomes" id="UP000069773"/>
    </source>
</evidence>
<evidence type="ECO:0000313" key="1">
    <source>
        <dbReference type="EMBL" id="GAT11993.1"/>
    </source>
</evidence>
<comment type="caution">
    <text evidence="1">The sequence shown here is derived from an EMBL/GenBank/DDBJ whole genome shotgun (WGS) entry which is preliminary data.</text>
</comment>
<accession>A0ABQ0KTH8</accession>
<dbReference type="Proteomes" id="UP000069773">
    <property type="component" value="Unassembled WGS sequence"/>
</dbReference>
<proteinExistence type="predicted"/>
<name>A0ABQ0KTH8_MYCNV</name>